<dbReference type="GO" id="GO:0005886">
    <property type="term" value="C:plasma membrane"/>
    <property type="evidence" value="ECO:0007669"/>
    <property type="project" value="TreeGrafter"/>
</dbReference>
<accession>A0AAD5S4F1</accession>
<dbReference type="SUPFAM" id="SSF48366">
    <property type="entry name" value="Ras GEF"/>
    <property type="match status" value="1"/>
</dbReference>
<name>A0AAD5S4F1_9FUNG</name>
<dbReference type="Gene3D" id="1.20.870.10">
    <property type="entry name" value="Son of sevenless (SoS) protein Chain: S domain 1"/>
    <property type="match status" value="1"/>
</dbReference>
<dbReference type="PROSITE" id="PS50212">
    <property type="entry name" value="RASGEF_NTER"/>
    <property type="match status" value="1"/>
</dbReference>
<dbReference type="AlphaFoldDB" id="A0AAD5S4F1"/>
<feature type="domain" description="Ras-GEF" evidence="5">
    <location>
        <begin position="513"/>
        <end position="768"/>
    </location>
</feature>
<dbReference type="InterPro" id="IPR011006">
    <property type="entry name" value="CheY-like_superfamily"/>
</dbReference>
<dbReference type="PANTHER" id="PTHR23113">
    <property type="entry name" value="GUANINE NUCLEOTIDE EXCHANGE FACTOR"/>
    <property type="match status" value="1"/>
</dbReference>
<comment type="caution">
    <text evidence="8">The sequence shown here is derived from an EMBL/GenBank/DDBJ whole genome shotgun (WGS) entry which is preliminary data.</text>
</comment>
<dbReference type="PROSITE" id="PS50110">
    <property type="entry name" value="RESPONSE_REGULATORY"/>
    <property type="match status" value="1"/>
</dbReference>
<evidence type="ECO:0000256" key="2">
    <source>
        <dbReference type="PROSITE-ProRule" id="PRU00168"/>
    </source>
</evidence>
<evidence type="ECO:0000256" key="1">
    <source>
        <dbReference type="ARBA" id="ARBA00022658"/>
    </source>
</evidence>
<dbReference type="CDD" id="cd17546">
    <property type="entry name" value="REC_hyHK_CKI1_RcsC-like"/>
    <property type="match status" value="1"/>
</dbReference>
<dbReference type="PANTHER" id="PTHR23113:SF356">
    <property type="entry name" value="FI05912P-RELATED"/>
    <property type="match status" value="1"/>
</dbReference>
<dbReference type="InterPro" id="IPR023578">
    <property type="entry name" value="Ras_GEF_dom_sf"/>
</dbReference>
<dbReference type="Gene3D" id="1.10.840.10">
    <property type="entry name" value="Ras guanine-nucleotide exchange factors catalytic domain"/>
    <property type="match status" value="1"/>
</dbReference>
<evidence type="ECO:0000259" key="5">
    <source>
        <dbReference type="PROSITE" id="PS50009"/>
    </source>
</evidence>
<reference evidence="8" key="1">
    <citation type="submission" date="2020-05" db="EMBL/GenBank/DDBJ databases">
        <title>Phylogenomic resolution of chytrid fungi.</title>
        <authorList>
            <person name="Stajich J.E."/>
            <person name="Amses K."/>
            <person name="Simmons R."/>
            <person name="Seto K."/>
            <person name="Myers J."/>
            <person name="Bonds A."/>
            <person name="Quandt C.A."/>
            <person name="Barry K."/>
            <person name="Liu P."/>
            <person name="Grigoriev I."/>
            <person name="Longcore J.E."/>
            <person name="James T.Y."/>
        </authorList>
    </citation>
    <scope>NUCLEOTIDE SEQUENCE</scope>
    <source>
        <strain evidence="8">JEL0318</strain>
    </source>
</reference>
<dbReference type="SUPFAM" id="SSF52172">
    <property type="entry name" value="CheY-like"/>
    <property type="match status" value="2"/>
</dbReference>
<dbReference type="Proteomes" id="UP001212841">
    <property type="component" value="Unassembled WGS sequence"/>
</dbReference>
<evidence type="ECO:0000313" key="9">
    <source>
        <dbReference type="Proteomes" id="UP001212841"/>
    </source>
</evidence>
<protein>
    <submittedName>
        <fullName evidence="8">Uncharacterized protein</fullName>
    </submittedName>
</protein>
<dbReference type="CDD" id="cd00155">
    <property type="entry name" value="RasGEF"/>
    <property type="match status" value="1"/>
</dbReference>
<keyword evidence="3" id="KW-0597">Phosphoprotein</keyword>
<dbReference type="Gene3D" id="3.40.50.2300">
    <property type="match status" value="2"/>
</dbReference>
<sequence>MSIFSKKVPESPPVGTSGDFRDFRVAIVDDNQVVQKITTKSLKKFFGVNVTEDDIYNDGLALLQALEIKRYDIIMMDIQMPILNGWEATKLIRGYTNTTEENDALTSQLALDAATISKNLASLSMAAPSTPTTMRRKSPPPLSPSAGMAPSPSGMSFSPSSVTDSFASLPVTLNRPPEPRRRRASSISGGPRNTRNRLSIGASAALGSLAPGETPETIGSRILAENRLVPIIAITDNASQELRDKYINAGMNEVLAKPLTPGVIQTIFGKYLTTQEHRQIIEDTDFARRVSAASGGGTVGRGASGRSGLEVPGLGMSGSMTVSGLDLASPIPPPDEVVERDGKAYIILRAGTVIAGVPDALLEYFLDVRKGGAAYQRIFLLTFRSFITPANLLTWLRQRFNRTLPPNPTIDQVREYAASRGTEQLNVIKVLQLWIDFKWHDYENDPTLRANLETFLDQILRANYVEQVTDLRMLIDKQSKKHLARLTQMQTLMDPQNLIPRSAAESLLTSDVDELKLAQQLCLYNSMLFRHIPPIDFLNMIWKKPSPALTFFIQRFDKESYWVATEIVSRRDLKARREVVKTFLNVAKQSLEYQNFFSVFAIMSGFNLTPVMRLKKTWEALSTDKKKILADLERVTDVSRNFKNYRDLLEQSKPPMIPFLRKCHSPFPHSQSHSRSPSHRLTPPVHPPAIFIKDLTFMNDGNPSQIDGRINFDKLRLMGECVRGITALASLEYKFWNFDPDMQEYLTNPPLEKDIGVLTGWSLEGEPRE</sequence>
<dbReference type="SMART" id="SM00448">
    <property type="entry name" value="REC"/>
    <property type="match status" value="1"/>
</dbReference>
<dbReference type="GO" id="GO:0007265">
    <property type="term" value="P:Ras protein signal transduction"/>
    <property type="evidence" value="ECO:0007669"/>
    <property type="project" value="TreeGrafter"/>
</dbReference>
<dbReference type="GO" id="GO:0000160">
    <property type="term" value="P:phosphorelay signal transduction system"/>
    <property type="evidence" value="ECO:0007669"/>
    <property type="project" value="InterPro"/>
</dbReference>
<dbReference type="InterPro" id="IPR000651">
    <property type="entry name" value="Ras-like_Gua-exchang_fac_N"/>
</dbReference>
<proteinExistence type="predicted"/>
<evidence type="ECO:0000259" key="7">
    <source>
        <dbReference type="PROSITE" id="PS50212"/>
    </source>
</evidence>
<dbReference type="InterPro" id="IPR001895">
    <property type="entry name" value="RASGEF_cat_dom"/>
</dbReference>
<dbReference type="Pfam" id="PF00618">
    <property type="entry name" value="RasGEF_N"/>
    <property type="match status" value="1"/>
</dbReference>
<dbReference type="PROSITE" id="PS50009">
    <property type="entry name" value="RASGEF_CAT"/>
    <property type="match status" value="1"/>
</dbReference>
<feature type="modified residue" description="4-aspartylphosphate" evidence="3">
    <location>
        <position position="77"/>
    </location>
</feature>
<dbReference type="EMBL" id="JADGJD010001297">
    <property type="protein sequence ID" value="KAJ3044354.1"/>
    <property type="molecule type" value="Genomic_DNA"/>
</dbReference>
<keyword evidence="9" id="KW-1185">Reference proteome</keyword>
<dbReference type="SMART" id="SM00229">
    <property type="entry name" value="RasGEFN"/>
    <property type="match status" value="1"/>
</dbReference>
<feature type="compositionally biased region" description="Low complexity" evidence="4">
    <location>
        <begin position="144"/>
        <end position="161"/>
    </location>
</feature>
<dbReference type="Pfam" id="PF00617">
    <property type="entry name" value="RasGEF"/>
    <property type="match status" value="1"/>
</dbReference>
<evidence type="ECO:0000256" key="4">
    <source>
        <dbReference type="SAM" id="MobiDB-lite"/>
    </source>
</evidence>
<dbReference type="GO" id="GO:0005085">
    <property type="term" value="F:guanyl-nucleotide exchange factor activity"/>
    <property type="evidence" value="ECO:0007669"/>
    <property type="project" value="UniProtKB-KW"/>
</dbReference>
<feature type="compositionally biased region" description="Polar residues" evidence="4">
    <location>
        <begin position="185"/>
        <end position="197"/>
    </location>
</feature>
<organism evidence="8 9">
    <name type="scientific">Rhizophlyctis rosea</name>
    <dbReference type="NCBI Taxonomy" id="64517"/>
    <lineage>
        <taxon>Eukaryota</taxon>
        <taxon>Fungi</taxon>
        <taxon>Fungi incertae sedis</taxon>
        <taxon>Chytridiomycota</taxon>
        <taxon>Chytridiomycota incertae sedis</taxon>
        <taxon>Chytridiomycetes</taxon>
        <taxon>Rhizophlyctidales</taxon>
        <taxon>Rhizophlyctidaceae</taxon>
        <taxon>Rhizophlyctis</taxon>
    </lineage>
</organism>
<evidence type="ECO:0000256" key="3">
    <source>
        <dbReference type="PROSITE-ProRule" id="PRU00169"/>
    </source>
</evidence>
<dbReference type="InterPro" id="IPR008937">
    <property type="entry name" value="Ras-like_GEF"/>
</dbReference>
<dbReference type="Pfam" id="PF00072">
    <property type="entry name" value="Response_reg"/>
    <property type="match status" value="1"/>
</dbReference>
<dbReference type="CDD" id="cd06224">
    <property type="entry name" value="REM"/>
    <property type="match status" value="1"/>
</dbReference>
<dbReference type="InterPro" id="IPR001789">
    <property type="entry name" value="Sig_transdc_resp-reg_receiver"/>
</dbReference>
<feature type="domain" description="N-terminal Ras-GEF" evidence="7">
    <location>
        <begin position="349"/>
        <end position="479"/>
    </location>
</feature>
<keyword evidence="1 2" id="KW-0344">Guanine-nucleotide releasing factor</keyword>
<gene>
    <name evidence="8" type="ORF">HK097_001477</name>
</gene>
<dbReference type="InterPro" id="IPR036964">
    <property type="entry name" value="RASGEF_cat_dom_sf"/>
</dbReference>
<feature type="non-terminal residue" evidence="8">
    <location>
        <position position="1"/>
    </location>
</feature>
<evidence type="ECO:0000259" key="6">
    <source>
        <dbReference type="PROSITE" id="PS50110"/>
    </source>
</evidence>
<feature type="domain" description="Response regulatory" evidence="6">
    <location>
        <begin position="24"/>
        <end position="272"/>
    </location>
</feature>
<feature type="region of interest" description="Disordered" evidence="4">
    <location>
        <begin position="126"/>
        <end position="198"/>
    </location>
</feature>
<evidence type="ECO:0000313" key="8">
    <source>
        <dbReference type="EMBL" id="KAJ3044354.1"/>
    </source>
</evidence>
<dbReference type="SMART" id="SM00147">
    <property type="entry name" value="RasGEF"/>
    <property type="match status" value="1"/>
</dbReference>